<evidence type="ECO:0000256" key="5">
    <source>
        <dbReference type="ARBA" id="ARBA00009320"/>
    </source>
</evidence>
<keyword evidence="8 17" id="KW-0808">Transferase</keyword>
<dbReference type="GO" id="GO:0009098">
    <property type="term" value="P:L-leucine biosynthetic process"/>
    <property type="evidence" value="ECO:0007669"/>
    <property type="project" value="UniProtKB-UniPathway"/>
</dbReference>
<dbReference type="CDD" id="cd01557">
    <property type="entry name" value="BCAT_beta_family"/>
    <property type="match status" value="1"/>
</dbReference>
<evidence type="ECO:0000256" key="13">
    <source>
        <dbReference type="ARBA" id="ARBA00049229"/>
    </source>
</evidence>
<gene>
    <name evidence="19" type="ORF">FHX44_118302</name>
</gene>
<evidence type="ECO:0000256" key="7">
    <source>
        <dbReference type="ARBA" id="ARBA00022605"/>
    </source>
</evidence>
<dbReference type="PROSITE" id="PS00770">
    <property type="entry name" value="AA_TRANSFER_CLASS_4"/>
    <property type="match status" value="1"/>
</dbReference>
<evidence type="ECO:0000256" key="10">
    <source>
        <dbReference type="ARBA" id="ARBA00023304"/>
    </source>
</evidence>
<dbReference type="InterPro" id="IPR001544">
    <property type="entry name" value="Aminotrans_IV"/>
</dbReference>
<keyword evidence="10 17" id="KW-0100">Branched-chain amino acid biosynthesis</keyword>
<keyword evidence="9 16" id="KW-0663">Pyridoxal phosphate</keyword>
<feature type="region of interest" description="Disordered" evidence="18">
    <location>
        <begin position="1"/>
        <end position="23"/>
    </location>
</feature>
<comment type="cofactor">
    <cofactor evidence="1 16">
        <name>pyridoxal 5'-phosphate</name>
        <dbReference type="ChEBI" id="CHEBI:597326"/>
    </cofactor>
</comment>
<dbReference type="PANTHER" id="PTHR11825:SF44">
    <property type="entry name" value="BRANCHED-CHAIN-AMINO-ACID AMINOTRANSFERASE"/>
    <property type="match status" value="1"/>
</dbReference>
<dbReference type="GO" id="GO:0009097">
    <property type="term" value="P:isoleucine biosynthetic process"/>
    <property type="evidence" value="ECO:0007669"/>
    <property type="project" value="UniProtKB-UniPathway"/>
</dbReference>
<dbReference type="InterPro" id="IPR033939">
    <property type="entry name" value="BCAT_family"/>
</dbReference>
<comment type="caution">
    <text evidence="19">The sequence shown here is derived from an EMBL/GenBank/DDBJ whole genome shotgun (WGS) entry which is preliminary data.</text>
</comment>
<feature type="modified residue" description="N6-(pyridoxal phosphate)lysine" evidence="14">
    <location>
        <position position="235"/>
    </location>
</feature>
<proteinExistence type="inferred from homology"/>
<dbReference type="UniPathway" id="UPA00047">
    <property type="reaction ID" value="UER00058"/>
</dbReference>
<dbReference type="PANTHER" id="PTHR11825">
    <property type="entry name" value="SUBGROUP IIII AMINOTRANSFERASE"/>
    <property type="match status" value="1"/>
</dbReference>
<evidence type="ECO:0000256" key="15">
    <source>
        <dbReference type="RuleBase" id="RU004106"/>
    </source>
</evidence>
<dbReference type="InterPro" id="IPR005786">
    <property type="entry name" value="B_amino_transII"/>
</dbReference>
<reference evidence="19 20" key="1">
    <citation type="submission" date="2019-06" db="EMBL/GenBank/DDBJ databases">
        <title>Sequencing the genomes of 1000 actinobacteria strains.</title>
        <authorList>
            <person name="Klenk H.-P."/>
        </authorList>
    </citation>
    <scope>NUCLEOTIDE SEQUENCE [LARGE SCALE GENOMIC DNA]</scope>
    <source>
        <strain evidence="19 20">DSM 45671</strain>
    </source>
</reference>
<sequence length="402" mass="42861">MPPARESRPGVPASRGPMAMVGRPTVVPPSTVCGMSEQFSRTPNPSPVPAARRAELVADPGFGRYFTDHMVTIRWTTGVGWHDPAVVPYGPLSLDPATMVLHYGQEIFEGLKAYRQPDGSIATFRPEANAARFRASAARMAMAELPDDLFLASLEELVGIDREWVPPAGGEDSLYLRPFMIATEVGLGVRPAAEYLYALIASPAGPYFPGAIKPVDVWLSTDYTRAALGGTGTAKCGGNYAASLLPQAQGAQHGCAQVAYLDAEERRWIDEMGSNNLFFVFGSGDDVEVVTPSLTGSILAGVTRDSLLVLAKELGCQVTERRVSGEEWLEGAADGRISEVFGCGTAAVITPIGRVKHNEGEVVIGGGQPGPITMKLRKLLTEIQRGVAPDTHSWMRSLVPAG</sequence>
<comment type="catalytic activity">
    <reaction evidence="13 17">
        <text>L-leucine + 2-oxoglutarate = 4-methyl-2-oxopentanoate + L-glutamate</text>
        <dbReference type="Rhea" id="RHEA:18321"/>
        <dbReference type="ChEBI" id="CHEBI:16810"/>
        <dbReference type="ChEBI" id="CHEBI:17865"/>
        <dbReference type="ChEBI" id="CHEBI:29985"/>
        <dbReference type="ChEBI" id="CHEBI:57427"/>
        <dbReference type="EC" id="2.6.1.42"/>
    </reaction>
</comment>
<comment type="catalytic activity">
    <reaction evidence="12 17">
        <text>L-isoleucine + 2-oxoglutarate = (S)-3-methyl-2-oxopentanoate + L-glutamate</text>
        <dbReference type="Rhea" id="RHEA:24801"/>
        <dbReference type="ChEBI" id="CHEBI:16810"/>
        <dbReference type="ChEBI" id="CHEBI:29985"/>
        <dbReference type="ChEBI" id="CHEBI:35146"/>
        <dbReference type="ChEBI" id="CHEBI:58045"/>
        <dbReference type="EC" id="2.6.1.42"/>
    </reaction>
</comment>
<evidence type="ECO:0000256" key="4">
    <source>
        <dbReference type="ARBA" id="ARBA00005072"/>
    </source>
</evidence>
<name>A0A561T5G9_9PSEU</name>
<dbReference type="EMBL" id="VIWU01000001">
    <property type="protein sequence ID" value="TWF82353.1"/>
    <property type="molecule type" value="Genomic_DNA"/>
</dbReference>
<evidence type="ECO:0000256" key="2">
    <source>
        <dbReference type="ARBA" id="ARBA00004824"/>
    </source>
</evidence>
<dbReference type="InterPro" id="IPR018300">
    <property type="entry name" value="Aminotrans_IV_CS"/>
</dbReference>
<dbReference type="SUPFAM" id="SSF56752">
    <property type="entry name" value="D-aminoacid aminotransferase-like PLP-dependent enzymes"/>
    <property type="match status" value="1"/>
</dbReference>
<dbReference type="GO" id="GO:0052656">
    <property type="term" value="F:L-isoleucine-2-oxoglutarate transaminase activity"/>
    <property type="evidence" value="ECO:0007669"/>
    <property type="project" value="RHEA"/>
</dbReference>
<comment type="pathway">
    <text evidence="2">Amino-acid biosynthesis; L-isoleucine biosynthesis; L-isoleucine from 2-oxobutanoate: step 4/4.</text>
</comment>
<dbReference type="NCBIfam" id="TIGR01123">
    <property type="entry name" value="ilvE_II"/>
    <property type="match status" value="1"/>
</dbReference>
<dbReference type="GO" id="GO:0052654">
    <property type="term" value="F:L-leucine-2-oxoglutarate transaminase activity"/>
    <property type="evidence" value="ECO:0007669"/>
    <property type="project" value="RHEA"/>
</dbReference>
<dbReference type="NCBIfam" id="NF009897">
    <property type="entry name" value="PRK13357.1"/>
    <property type="match status" value="1"/>
</dbReference>
<protein>
    <recommendedName>
        <fullName evidence="17">Branched-chain-amino-acid aminotransferase</fullName>
        <ecNumber evidence="17">2.6.1.42</ecNumber>
    </recommendedName>
</protein>
<evidence type="ECO:0000256" key="17">
    <source>
        <dbReference type="RuleBase" id="RU004517"/>
    </source>
</evidence>
<dbReference type="AlphaFoldDB" id="A0A561T5G9"/>
<comment type="catalytic activity">
    <reaction evidence="11 17">
        <text>L-valine + 2-oxoglutarate = 3-methyl-2-oxobutanoate + L-glutamate</text>
        <dbReference type="Rhea" id="RHEA:24813"/>
        <dbReference type="ChEBI" id="CHEBI:11851"/>
        <dbReference type="ChEBI" id="CHEBI:16810"/>
        <dbReference type="ChEBI" id="CHEBI:29985"/>
        <dbReference type="ChEBI" id="CHEBI:57762"/>
        <dbReference type="EC" id="2.6.1.42"/>
    </reaction>
</comment>
<evidence type="ECO:0000256" key="9">
    <source>
        <dbReference type="ARBA" id="ARBA00022898"/>
    </source>
</evidence>
<evidence type="ECO:0000256" key="11">
    <source>
        <dbReference type="ARBA" id="ARBA00048212"/>
    </source>
</evidence>
<organism evidence="19 20">
    <name type="scientific">Pseudonocardia hierapolitana</name>
    <dbReference type="NCBI Taxonomy" id="1128676"/>
    <lineage>
        <taxon>Bacteria</taxon>
        <taxon>Bacillati</taxon>
        <taxon>Actinomycetota</taxon>
        <taxon>Actinomycetes</taxon>
        <taxon>Pseudonocardiales</taxon>
        <taxon>Pseudonocardiaceae</taxon>
        <taxon>Pseudonocardia</taxon>
    </lineage>
</organism>
<evidence type="ECO:0000256" key="12">
    <source>
        <dbReference type="ARBA" id="ARBA00048798"/>
    </source>
</evidence>
<evidence type="ECO:0000256" key="8">
    <source>
        <dbReference type="ARBA" id="ARBA00022679"/>
    </source>
</evidence>
<comment type="pathway">
    <text evidence="3">Amino-acid biosynthesis; L-valine biosynthesis; L-valine from pyruvate: step 4/4.</text>
</comment>
<evidence type="ECO:0000256" key="18">
    <source>
        <dbReference type="SAM" id="MobiDB-lite"/>
    </source>
</evidence>
<dbReference type="Gene3D" id="3.30.470.10">
    <property type="match status" value="1"/>
</dbReference>
<evidence type="ECO:0000256" key="14">
    <source>
        <dbReference type="PIRSR" id="PIRSR006468-1"/>
    </source>
</evidence>
<dbReference type="Pfam" id="PF01063">
    <property type="entry name" value="Aminotran_4"/>
    <property type="match status" value="1"/>
</dbReference>
<dbReference type="Proteomes" id="UP000321261">
    <property type="component" value="Unassembled WGS sequence"/>
</dbReference>
<evidence type="ECO:0000256" key="1">
    <source>
        <dbReference type="ARBA" id="ARBA00001933"/>
    </source>
</evidence>
<dbReference type="GO" id="GO:0009099">
    <property type="term" value="P:L-valine biosynthetic process"/>
    <property type="evidence" value="ECO:0007669"/>
    <property type="project" value="UniProtKB-UniPathway"/>
</dbReference>
<evidence type="ECO:0000256" key="16">
    <source>
        <dbReference type="RuleBase" id="RU004516"/>
    </source>
</evidence>
<evidence type="ECO:0000313" key="19">
    <source>
        <dbReference type="EMBL" id="TWF82353.1"/>
    </source>
</evidence>
<dbReference type="Gene3D" id="3.20.10.10">
    <property type="entry name" value="D-amino Acid Aminotransferase, subunit A, domain 2"/>
    <property type="match status" value="1"/>
</dbReference>
<dbReference type="PIRSF" id="PIRSF006468">
    <property type="entry name" value="BCAT1"/>
    <property type="match status" value="1"/>
</dbReference>
<keyword evidence="7 17" id="KW-0028">Amino-acid biosynthesis</keyword>
<evidence type="ECO:0000256" key="6">
    <source>
        <dbReference type="ARBA" id="ARBA00022576"/>
    </source>
</evidence>
<dbReference type="InterPro" id="IPR036038">
    <property type="entry name" value="Aminotransferase-like"/>
</dbReference>
<dbReference type="GO" id="GO:0052655">
    <property type="term" value="F:L-valine-2-oxoglutarate transaminase activity"/>
    <property type="evidence" value="ECO:0007669"/>
    <property type="project" value="RHEA"/>
</dbReference>
<evidence type="ECO:0000313" key="20">
    <source>
        <dbReference type="Proteomes" id="UP000321261"/>
    </source>
</evidence>
<evidence type="ECO:0000256" key="3">
    <source>
        <dbReference type="ARBA" id="ARBA00004931"/>
    </source>
</evidence>
<dbReference type="UniPathway" id="UPA00049">
    <property type="reaction ID" value="UER00062"/>
</dbReference>
<dbReference type="EC" id="2.6.1.42" evidence="17"/>
<accession>A0A561T5G9</accession>
<comment type="similarity">
    <text evidence="5 15">Belongs to the class-IV pyridoxal-phosphate-dependent aminotransferase family.</text>
</comment>
<comment type="pathway">
    <text evidence="4">Amino-acid biosynthesis; L-leucine biosynthesis; L-leucine from 3-methyl-2-oxobutanoate: step 4/4.</text>
</comment>
<dbReference type="InterPro" id="IPR043132">
    <property type="entry name" value="BCAT-like_C"/>
</dbReference>
<dbReference type="InterPro" id="IPR043131">
    <property type="entry name" value="BCAT-like_N"/>
</dbReference>
<keyword evidence="6 17" id="KW-0032">Aminotransferase</keyword>
<keyword evidence="20" id="KW-1185">Reference proteome</keyword>
<dbReference type="UniPathway" id="UPA00048">
    <property type="reaction ID" value="UER00073"/>
</dbReference>